<dbReference type="EMBL" id="CM001880">
    <property type="protein sequence ID" value="EOX97933.1"/>
    <property type="molecule type" value="Genomic_DNA"/>
</dbReference>
<evidence type="ECO:0000256" key="1">
    <source>
        <dbReference type="ARBA" id="ARBA00004167"/>
    </source>
</evidence>
<evidence type="ECO:0000256" key="5">
    <source>
        <dbReference type="SAM" id="Phobius"/>
    </source>
</evidence>
<dbReference type="InterPro" id="IPR004864">
    <property type="entry name" value="LEA_2"/>
</dbReference>
<gene>
    <name evidence="7" type="ORF">TCM_006832</name>
</gene>
<dbReference type="STRING" id="3641.A0A061E6M8"/>
<keyword evidence="3 5" id="KW-1133">Transmembrane helix</keyword>
<dbReference type="GO" id="GO:0016020">
    <property type="term" value="C:membrane"/>
    <property type="evidence" value="ECO:0007669"/>
    <property type="project" value="UniProtKB-SubCell"/>
</dbReference>
<proteinExistence type="predicted"/>
<dbReference type="Proteomes" id="UP000026915">
    <property type="component" value="Chromosome 2"/>
</dbReference>
<evidence type="ECO:0000313" key="7">
    <source>
        <dbReference type="EMBL" id="EOX97933.1"/>
    </source>
</evidence>
<dbReference type="InterPro" id="IPR044839">
    <property type="entry name" value="NDR1-like"/>
</dbReference>
<dbReference type="Pfam" id="PF03168">
    <property type="entry name" value="LEA_2"/>
    <property type="match status" value="1"/>
</dbReference>
<dbReference type="HOGENOM" id="CLU_981450_0_0_1"/>
<evidence type="ECO:0000256" key="2">
    <source>
        <dbReference type="ARBA" id="ARBA00022692"/>
    </source>
</evidence>
<dbReference type="PANTHER" id="PTHR31234:SF2">
    <property type="entry name" value="OS05G0199100 PROTEIN"/>
    <property type="match status" value="1"/>
</dbReference>
<evidence type="ECO:0000259" key="6">
    <source>
        <dbReference type="Pfam" id="PF03168"/>
    </source>
</evidence>
<sequence length="284" mass="32440">MVREKSLTAQLVQLSVSLITTMLVTITEKEKPNFHQSPPFSSPSSSSNLQLLSYLAMPVRNQNGVVMGFPADYFETPPRYEEPTITTAAERPLPCNNADEKPHPCVKWLILTLFVITMIFFMLAFSGFYLTYQNKAPYIRIESITPSNINASPNTTISSNWRLTFSVDNPNKFASIHYKKIQVSVFYKDKHLSSGNVDYFYQDEKEEGRMNVDILGLVMNMEKEKMNEAYEMVVSLKLDAVVWFETKFMKNHWQLLEANCGDVKVRPSMNLTLDGSGRCNTNLQ</sequence>
<dbReference type="Gramene" id="EOX97933">
    <property type="protein sequence ID" value="EOX97933"/>
    <property type="gene ID" value="TCM_006832"/>
</dbReference>
<name>A0A061E6M8_THECC</name>
<dbReference type="AlphaFoldDB" id="A0A061E6M8"/>
<dbReference type="GO" id="GO:0098542">
    <property type="term" value="P:defense response to other organism"/>
    <property type="evidence" value="ECO:0007669"/>
    <property type="project" value="InterPro"/>
</dbReference>
<feature type="transmembrane region" description="Helical" evidence="5">
    <location>
        <begin position="108"/>
        <end position="130"/>
    </location>
</feature>
<comment type="subcellular location">
    <subcellularLocation>
        <location evidence="1">Membrane</location>
        <topology evidence="1">Single-pass membrane protein</topology>
    </subcellularLocation>
</comment>
<keyword evidence="2 5" id="KW-0812">Transmembrane</keyword>
<feature type="domain" description="Late embryogenesis abundant protein LEA-2 subgroup" evidence="6">
    <location>
        <begin position="164"/>
        <end position="214"/>
    </location>
</feature>
<dbReference type="PANTHER" id="PTHR31234">
    <property type="entry name" value="LATE EMBRYOGENESIS ABUNDANT (LEA) HYDROXYPROLINE-RICH GLYCOPROTEIN FAMILY"/>
    <property type="match status" value="1"/>
</dbReference>
<evidence type="ECO:0000256" key="3">
    <source>
        <dbReference type="ARBA" id="ARBA00022989"/>
    </source>
</evidence>
<keyword evidence="8" id="KW-1185">Reference proteome</keyword>
<feature type="transmembrane region" description="Helical" evidence="5">
    <location>
        <begin position="7"/>
        <end position="26"/>
    </location>
</feature>
<accession>A0A061E6M8</accession>
<evidence type="ECO:0000313" key="8">
    <source>
        <dbReference type="Proteomes" id="UP000026915"/>
    </source>
</evidence>
<dbReference type="InParanoid" id="A0A061E6M8"/>
<organism evidence="7 8">
    <name type="scientific">Theobroma cacao</name>
    <name type="common">Cacao</name>
    <name type="synonym">Cocoa</name>
    <dbReference type="NCBI Taxonomy" id="3641"/>
    <lineage>
        <taxon>Eukaryota</taxon>
        <taxon>Viridiplantae</taxon>
        <taxon>Streptophyta</taxon>
        <taxon>Embryophyta</taxon>
        <taxon>Tracheophyta</taxon>
        <taxon>Spermatophyta</taxon>
        <taxon>Magnoliopsida</taxon>
        <taxon>eudicotyledons</taxon>
        <taxon>Gunneridae</taxon>
        <taxon>Pentapetalae</taxon>
        <taxon>rosids</taxon>
        <taxon>malvids</taxon>
        <taxon>Malvales</taxon>
        <taxon>Malvaceae</taxon>
        <taxon>Byttnerioideae</taxon>
        <taxon>Theobroma</taxon>
    </lineage>
</organism>
<keyword evidence="4 5" id="KW-0472">Membrane</keyword>
<protein>
    <recommendedName>
        <fullName evidence="6">Late embryogenesis abundant protein LEA-2 subgroup domain-containing protein</fullName>
    </recommendedName>
</protein>
<evidence type="ECO:0000256" key="4">
    <source>
        <dbReference type="ARBA" id="ARBA00023136"/>
    </source>
</evidence>
<reference evidence="7 8" key="1">
    <citation type="journal article" date="2013" name="Genome Biol.">
        <title>The genome sequence of the most widely cultivated cacao type and its use to identify candidate genes regulating pod color.</title>
        <authorList>
            <person name="Motamayor J.C."/>
            <person name="Mockaitis K."/>
            <person name="Schmutz J."/>
            <person name="Haiminen N."/>
            <person name="Iii D.L."/>
            <person name="Cornejo O."/>
            <person name="Findley S.D."/>
            <person name="Zheng P."/>
            <person name="Utro F."/>
            <person name="Royaert S."/>
            <person name="Saski C."/>
            <person name="Jenkins J."/>
            <person name="Podicheti R."/>
            <person name="Zhao M."/>
            <person name="Scheffler B.E."/>
            <person name="Stack J.C."/>
            <person name="Feltus F.A."/>
            <person name="Mustiga G.M."/>
            <person name="Amores F."/>
            <person name="Phillips W."/>
            <person name="Marelli J.P."/>
            <person name="May G.D."/>
            <person name="Shapiro H."/>
            <person name="Ma J."/>
            <person name="Bustamante C.D."/>
            <person name="Schnell R.J."/>
            <person name="Main D."/>
            <person name="Gilbert D."/>
            <person name="Parida L."/>
            <person name="Kuhn D.N."/>
        </authorList>
    </citation>
    <scope>NUCLEOTIDE SEQUENCE [LARGE SCALE GENOMIC DNA]</scope>
    <source>
        <strain evidence="8">cv. Matina 1-6</strain>
    </source>
</reference>